<evidence type="ECO:0000313" key="1">
    <source>
        <dbReference type="EMBL" id="CAG2062445.1"/>
    </source>
</evidence>
<proteinExistence type="predicted"/>
<organism evidence="1 2">
    <name type="scientific">Timema podura</name>
    <name type="common">Walking stick</name>
    <dbReference type="NCBI Taxonomy" id="61482"/>
    <lineage>
        <taxon>Eukaryota</taxon>
        <taxon>Metazoa</taxon>
        <taxon>Ecdysozoa</taxon>
        <taxon>Arthropoda</taxon>
        <taxon>Hexapoda</taxon>
        <taxon>Insecta</taxon>
        <taxon>Pterygota</taxon>
        <taxon>Neoptera</taxon>
        <taxon>Polyneoptera</taxon>
        <taxon>Phasmatodea</taxon>
        <taxon>Timematodea</taxon>
        <taxon>Timematoidea</taxon>
        <taxon>Timematidae</taxon>
        <taxon>Timema</taxon>
    </lineage>
</organism>
<comment type="caution">
    <text evidence="1">The sequence shown here is derived from an EMBL/GenBank/DDBJ whole genome shotgun (WGS) entry which is preliminary data.</text>
</comment>
<name>A0ABN7P3I4_TIMPD</name>
<evidence type="ECO:0000313" key="2">
    <source>
        <dbReference type="Proteomes" id="UP001153148"/>
    </source>
</evidence>
<gene>
    <name evidence="1" type="ORF">TPAB3V08_LOCUS9396</name>
</gene>
<dbReference type="EMBL" id="CAJPIN010020365">
    <property type="protein sequence ID" value="CAG2062445.1"/>
    <property type="molecule type" value="Genomic_DNA"/>
</dbReference>
<dbReference type="Proteomes" id="UP001153148">
    <property type="component" value="Unassembled WGS sequence"/>
</dbReference>
<sequence length="63" mass="6811">MEQQNRTSKILADYSHIHQALLTISIFLTISEVVELYTLASGTPEVRFGGGMDEVTKASPSGA</sequence>
<reference evidence="1" key="1">
    <citation type="submission" date="2021-03" db="EMBL/GenBank/DDBJ databases">
        <authorList>
            <person name="Tran Van P."/>
        </authorList>
    </citation>
    <scope>NUCLEOTIDE SEQUENCE</scope>
</reference>
<protein>
    <submittedName>
        <fullName evidence="1">Uncharacterized protein</fullName>
    </submittedName>
</protein>
<accession>A0ABN7P3I4</accession>
<keyword evidence="2" id="KW-1185">Reference proteome</keyword>